<evidence type="ECO:0000313" key="10">
    <source>
        <dbReference type="EMBL" id="KAG2388373.1"/>
    </source>
</evidence>
<comment type="function">
    <text evidence="7">Involved in pre-mRNA splicing.</text>
</comment>
<evidence type="ECO:0000256" key="4">
    <source>
        <dbReference type="ARBA" id="ARBA00022728"/>
    </source>
</evidence>
<evidence type="ECO:0000256" key="9">
    <source>
        <dbReference type="SAM" id="MobiDB-lite"/>
    </source>
</evidence>
<gene>
    <name evidence="10" type="ORF">C9374_000537</name>
</gene>
<evidence type="ECO:0000313" key="11">
    <source>
        <dbReference type="Proteomes" id="UP000816034"/>
    </source>
</evidence>
<keyword evidence="3 7" id="KW-0507">mRNA processing</keyword>
<dbReference type="EMBL" id="PYSW02000010">
    <property type="protein sequence ID" value="KAG2388373.1"/>
    <property type="molecule type" value="Genomic_DNA"/>
</dbReference>
<comment type="subcellular location">
    <subcellularLocation>
        <location evidence="1 7">Nucleus</location>
    </subcellularLocation>
</comment>
<feature type="region of interest" description="Disordered" evidence="9">
    <location>
        <begin position="1"/>
        <end position="58"/>
    </location>
</feature>
<dbReference type="Pfam" id="PF08231">
    <property type="entry name" value="SYF2"/>
    <property type="match status" value="1"/>
</dbReference>
<dbReference type="GO" id="GO:0071014">
    <property type="term" value="C:post-mRNA release spliceosomal complex"/>
    <property type="evidence" value="ECO:0007669"/>
    <property type="project" value="TreeGrafter"/>
</dbReference>
<dbReference type="GO" id="GO:0071013">
    <property type="term" value="C:catalytic step 2 spliceosome"/>
    <property type="evidence" value="ECO:0007669"/>
    <property type="project" value="TreeGrafter"/>
</dbReference>
<dbReference type="RefSeq" id="XP_044552365.1">
    <property type="nucleotide sequence ID" value="XM_044695112.1"/>
</dbReference>
<comment type="subunit">
    <text evidence="7">May be part of a spliceosome complex.</text>
</comment>
<evidence type="ECO:0000256" key="5">
    <source>
        <dbReference type="ARBA" id="ARBA00023187"/>
    </source>
</evidence>
<evidence type="ECO:0000256" key="1">
    <source>
        <dbReference type="ARBA" id="ARBA00004123"/>
    </source>
</evidence>
<evidence type="ECO:0000256" key="8">
    <source>
        <dbReference type="SAM" id="Coils"/>
    </source>
</evidence>
<accession>A0AA88KNB6</accession>
<organism evidence="10 11">
    <name type="scientific">Naegleria lovaniensis</name>
    <name type="common">Amoeba</name>
    <dbReference type="NCBI Taxonomy" id="51637"/>
    <lineage>
        <taxon>Eukaryota</taxon>
        <taxon>Discoba</taxon>
        <taxon>Heterolobosea</taxon>
        <taxon>Tetramitia</taxon>
        <taxon>Eutetramitia</taxon>
        <taxon>Vahlkampfiidae</taxon>
        <taxon>Naegleria</taxon>
    </lineage>
</organism>
<name>A0AA88KNB6_NAELO</name>
<dbReference type="PANTHER" id="PTHR13264:SF5">
    <property type="entry name" value="PRE-MRNA-SPLICING FACTOR SYF2"/>
    <property type="match status" value="1"/>
</dbReference>
<comment type="caution">
    <text evidence="10">The sequence shown here is derived from an EMBL/GenBank/DDBJ whole genome shotgun (WGS) entry which is preliminary data.</text>
</comment>
<evidence type="ECO:0000256" key="6">
    <source>
        <dbReference type="ARBA" id="ARBA00023242"/>
    </source>
</evidence>
<dbReference type="GeneID" id="68092999"/>
<evidence type="ECO:0000256" key="3">
    <source>
        <dbReference type="ARBA" id="ARBA00022664"/>
    </source>
</evidence>
<dbReference type="GO" id="GO:0000398">
    <property type="term" value="P:mRNA splicing, via spliceosome"/>
    <property type="evidence" value="ECO:0007669"/>
    <property type="project" value="UniProtKB-UniRule"/>
</dbReference>
<keyword evidence="6 7" id="KW-0539">Nucleus</keyword>
<dbReference type="PANTHER" id="PTHR13264">
    <property type="entry name" value="GCIP-INTERACTING PROTEIN P29"/>
    <property type="match status" value="1"/>
</dbReference>
<evidence type="ECO:0000256" key="7">
    <source>
        <dbReference type="RuleBase" id="RU367148"/>
    </source>
</evidence>
<keyword evidence="4 7" id="KW-0747">Spliceosome</keyword>
<keyword evidence="5 7" id="KW-0508">mRNA splicing</keyword>
<reference evidence="10 11" key="1">
    <citation type="journal article" date="2018" name="BMC Genomics">
        <title>The genome of Naegleria lovaniensis, the basis for a comparative approach to unravel pathogenicity factors of the human pathogenic amoeba N. fowleri.</title>
        <authorList>
            <person name="Liechti N."/>
            <person name="Schurch N."/>
            <person name="Bruggmann R."/>
            <person name="Wittwer M."/>
        </authorList>
    </citation>
    <scope>NUCLEOTIDE SEQUENCE [LARGE SCALE GENOMIC DNA]</scope>
    <source>
        <strain evidence="10 11">ATCC 30569</strain>
    </source>
</reference>
<dbReference type="InterPro" id="IPR013260">
    <property type="entry name" value="mRNA_splic_SYF2"/>
</dbReference>
<feature type="coiled-coil region" evidence="8">
    <location>
        <begin position="61"/>
        <end position="93"/>
    </location>
</feature>
<comment type="similarity">
    <text evidence="2 7">Belongs to the SYF2 family.</text>
</comment>
<dbReference type="AlphaFoldDB" id="A0AA88KNB6"/>
<keyword evidence="11" id="KW-1185">Reference proteome</keyword>
<evidence type="ECO:0000256" key="2">
    <source>
        <dbReference type="ARBA" id="ARBA00010028"/>
    </source>
</evidence>
<keyword evidence="8" id="KW-0175">Coiled coil</keyword>
<feature type="compositionally biased region" description="Basic and acidic residues" evidence="9">
    <location>
        <begin position="14"/>
        <end position="29"/>
    </location>
</feature>
<dbReference type="Proteomes" id="UP000816034">
    <property type="component" value="Unassembled WGS sequence"/>
</dbReference>
<feature type="compositionally biased region" description="Basic and acidic residues" evidence="9">
    <location>
        <begin position="39"/>
        <end position="53"/>
    </location>
</feature>
<sequence>MPRNKKTTSSSTKKRLDKEQQNHEEEKSASSENVNDTSSKLDEKTTHSDDQVGKSDLSNKLASYSQRLFNLQLRLNQAKHDNTEQAIEEYEQLEYKPKPFFNHKNVIEKAMEIPNVTLEESEYFEKKRKRSQKKKPEGWEALNSDSLYKLHKKRIKETISQQAIEEYKSAERDSETNLLAYGSSLGKDISDENKEIMANELKQKIEKSKANYSRERKQNDDETVLYVNDTNKRFTKSLSKAYDKYTEDIRGNLERGTAM</sequence>
<dbReference type="GO" id="GO:0000974">
    <property type="term" value="C:Prp19 complex"/>
    <property type="evidence" value="ECO:0007669"/>
    <property type="project" value="TreeGrafter"/>
</dbReference>
<proteinExistence type="inferred from homology"/>
<feature type="coiled-coil region" evidence="8">
    <location>
        <begin position="191"/>
        <end position="218"/>
    </location>
</feature>
<protein>
    <recommendedName>
        <fullName evidence="7">Pre-mRNA-splicing factor SYF2</fullName>
    </recommendedName>
</protein>